<dbReference type="InterPro" id="IPR008397">
    <property type="entry name" value="Alginate_lyase_dom"/>
</dbReference>
<sequence>MPTIPTTLRRLTAGALGLCAAVAVPLTAGPADALTLEERRALDLSEYKVTDPGASYFDVAERRALLDRTRNPMLLQIAQDLKTGPSCAQLLALPPLDHRIRIPGFYPQPDAWRVAAQPLFQFEDSVTELAGSYVASGDPYYAECLVTFLDKWAQADALMDFHYTIAEPQAWYSTESMIFAAALAYSVVRNEVEGMHDATERVDAWMRRLAKKHSAIPGEHPSCCNNHFYRRALYAAMVGVMSEDDELFRFGVSAIYSALHDMTDEGAMPLEMQRGRRAMHYQNYALLYLIPIMQIVERQGYDVFEMTVNGNSIHDAVRFAINVIEDPNRLGDLAPTDQYKGFLLDDQYFAWMEIYLSRFDNAKLSEFIRYQRPVYNRSAGGYVTLYFMDPDAQIQTVARDKRKTLVTEGEEAW</sequence>
<accession>K9HKA5</accession>
<evidence type="ECO:0000256" key="1">
    <source>
        <dbReference type="ARBA" id="ARBA00022729"/>
    </source>
</evidence>
<keyword evidence="6" id="KW-1185">Reference proteome</keyword>
<feature type="signal peptide" evidence="3">
    <location>
        <begin position="1"/>
        <end position="33"/>
    </location>
</feature>
<dbReference type="STRING" id="1238182.C882_4125"/>
<name>K9HKA5_9PROT</name>
<dbReference type="EMBL" id="ANHY01000007">
    <property type="protein sequence ID" value="EKV30788.1"/>
    <property type="molecule type" value="Genomic_DNA"/>
</dbReference>
<feature type="domain" description="Alginate lyase" evidence="4">
    <location>
        <begin position="101"/>
        <end position="328"/>
    </location>
</feature>
<dbReference type="PATRIC" id="fig|1238182.3.peg.1787"/>
<dbReference type="InterPro" id="IPR008929">
    <property type="entry name" value="Chondroitin_lyas"/>
</dbReference>
<dbReference type="Pfam" id="PF05426">
    <property type="entry name" value="Alginate_lyase"/>
    <property type="match status" value="1"/>
</dbReference>
<reference evidence="5 6" key="1">
    <citation type="journal article" date="2013" name="Genome Announc.">
        <title>Draft Genome Sequence of an Alphaproteobacterium, Caenispirillum salinarum AK4(T), Isolated from a Solar Saltern.</title>
        <authorList>
            <person name="Khatri I."/>
            <person name="Singh A."/>
            <person name="Korpole S."/>
            <person name="Pinnaka A.K."/>
            <person name="Subramanian S."/>
        </authorList>
    </citation>
    <scope>NUCLEOTIDE SEQUENCE [LARGE SCALE GENOMIC DNA]</scope>
    <source>
        <strain evidence="5 6">AK4</strain>
    </source>
</reference>
<dbReference type="Proteomes" id="UP000009881">
    <property type="component" value="Unassembled WGS sequence"/>
</dbReference>
<evidence type="ECO:0000313" key="6">
    <source>
        <dbReference type="Proteomes" id="UP000009881"/>
    </source>
</evidence>
<keyword evidence="2" id="KW-0456">Lyase</keyword>
<dbReference type="AlphaFoldDB" id="K9HKA5"/>
<dbReference type="GO" id="GO:0042597">
    <property type="term" value="C:periplasmic space"/>
    <property type="evidence" value="ECO:0007669"/>
    <property type="project" value="InterPro"/>
</dbReference>
<dbReference type="RefSeq" id="WP_009540233.1">
    <property type="nucleotide sequence ID" value="NZ_ANHY01000007.1"/>
</dbReference>
<feature type="chain" id="PRO_5003931772" description="Alginate lyase domain-containing protein" evidence="3">
    <location>
        <begin position="34"/>
        <end position="413"/>
    </location>
</feature>
<evidence type="ECO:0000256" key="2">
    <source>
        <dbReference type="ARBA" id="ARBA00023239"/>
    </source>
</evidence>
<proteinExistence type="predicted"/>
<protein>
    <recommendedName>
        <fullName evidence="4">Alginate lyase domain-containing protein</fullName>
    </recommendedName>
</protein>
<dbReference type="SUPFAM" id="SSF48230">
    <property type="entry name" value="Chondroitin AC/alginate lyase"/>
    <property type="match status" value="1"/>
</dbReference>
<gene>
    <name evidence="5" type="ORF">C882_4125</name>
</gene>
<dbReference type="OrthoDB" id="7210452at2"/>
<keyword evidence="1 3" id="KW-0732">Signal</keyword>
<dbReference type="eggNOG" id="ENOG502ZCGD">
    <property type="taxonomic scope" value="Bacteria"/>
</dbReference>
<evidence type="ECO:0000259" key="4">
    <source>
        <dbReference type="Pfam" id="PF05426"/>
    </source>
</evidence>
<organism evidence="5 6">
    <name type="scientific">Caenispirillum salinarum AK4</name>
    <dbReference type="NCBI Taxonomy" id="1238182"/>
    <lineage>
        <taxon>Bacteria</taxon>
        <taxon>Pseudomonadati</taxon>
        <taxon>Pseudomonadota</taxon>
        <taxon>Alphaproteobacteria</taxon>
        <taxon>Rhodospirillales</taxon>
        <taxon>Novispirillaceae</taxon>
        <taxon>Caenispirillum</taxon>
    </lineage>
</organism>
<comment type="caution">
    <text evidence="5">The sequence shown here is derived from an EMBL/GenBank/DDBJ whole genome shotgun (WGS) entry which is preliminary data.</text>
</comment>
<evidence type="ECO:0000313" key="5">
    <source>
        <dbReference type="EMBL" id="EKV30788.1"/>
    </source>
</evidence>
<evidence type="ECO:0000256" key="3">
    <source>
        <dbReference type="SAM" id="SignalP"/>
    </source>
</evidence>
<dbReference type="GO" id="GO:0016829">
    <property type="term" value="F:lyase activity"/>
    <property type="evidence" value="ECO:0007669"/>
    <property type="project" value="UniProtKB-KW"/>
</dbReference>
<dbReference type="Gene3D" id="1.50.10.100">
    <property type="entry name" value="Chondroitin AC/alginate lyase"/>
    <property type="match status" value="1"/>
</dbReference>